<comment type="caution">
    <text evidence="2">The sequence shown here is derived from an EMBL/GenBank/DDBJ whole genome shotgun (WGS) entry which is preliminary data.</text>
</comment>
<evidence type="ECO:0000313" key="2">
    <source>
        <dbReference type="EMBL" id="GAM34876.1"/>
    </source>
</evidence>
<protein>
    <submittedName>
        <fullName evidence="2">Uncharacterized protein</fullName>
    </submittedName>
</protein>
<evidence type="ECO:0000256" key="1">
    <source>
        <dbReference type="SAM" id="Phobius"/>
    </source>
</evidence>
<name>A0A6V8H218_TALPI</name>
<proteinExistence type="predicted"/>
<keyword evidence="1" id="KW-1133">Transmembrane helix</keyword>
<accession>A0A6V8H218</accession>
<reference evidence="3" key="1">
    <citation type="journal article" date="2015" name="Genome Announc.">
        <title>Draft genome sequence of Talaromyces cellulolyticus strain Y-94, a source of lignocellulosic biomass-degrading enzymes.</title>
        <authorList>
            <person name="Fujii T."/>
            <person name="Koike H."/>
            <person name="Sawayama S."/>
            <person name="Yano S."/>
            <person name="Inoue H."/>
        </authorList>
    </citation>
    <scope>NUCLEOTIDE SEQUENCE [LARGE SCALE GENOMIC DNA]</scope>
    <source>
        <strain evidence="3">Y-94</strain>
    </source>
</reference>
<organism evidence="2 3">
    <name type="scientific">Talaromyces pinophilus</name>
    <name type="common">Penicillium pinophilum</name>
    <dbReference type="NCBI Taxonomy" id="128442"/>
    <lineage>
        <taxon>Eukaryota</taxon>
        <taxon>Fungi</taxon>
        <taxon>Dikarya</taxon>
        <taxon>Ascomycota</taxon>
        <taxon>Pezizomycotina</taxon>
        <taxon>Eurotiomycetes</taxon>
        <taxon>Eurotiomycetidae</taxon>
        <taxon>Eurotiales</taxon>
        <taxon>Trichocomaceae</taxon>
        <taxon>Talaromyces</taxon>
        <taxon>Talaromyces sect. Talaromyces</taxon>
    </lineage>
</organism>
<dbReference type="Proteomes" id="UP000053095">
    <property type="component" value="Unassembled WGS sequence"/>
</dbReference>
<feature type="transmembrane region" description="Helical" evidence="1">
    <location>
        <begin position="96"/>
        <end position="116"/>
    </location>
</feature>
<gene>
    <name evidence="2" type="ORF">TCE0_015r02749</name>
</gene>
<keyword evidence="1" id="KW-0472">Membrane</keyword>
<sequence>MVAEAVAAMEVMAIVVEPCFVEAVVLVERDPLKGWTAAEAVGNIVEGLNVVTEVEVVMEEDPTKEETVVEAVENIVEEPNVVIVVVESTIFPIETLRLPCLFLFGRIFLSTVFVLLEAITSRLIIIKAKIILFPICILVMVSFNQIINRSFGFLLSVGKLDVEMDQGFQILC</sequence>
<dbReference type="AlphaFoldDB" id="A0A6V8H218"/>
<evidence type="ECO:0000313" key="3">
    <source>
        <dbReference type="Proteomes" id="UP000053095"/>
    </source>
</evidence>
<keyword evidence="3" id="KW-1185">Reference proteome</keyword>
<feature type="transmembrane region" description="Helical" evidence="1">
    <location>
        <begin position="128"/>
        <end position="147"/>
    </location>
</feature>
<dbReference type="EMBL" id="DF933811">
    <property type="protein sequence ID" value="GAM34876.1"/>
    <property type="molecule type" value="Genomic_DNA"/>
</dbReference>
<keyword evidence="1" id="KW-0812">Transmembrane</keyword>